<protein>
    <submittedName>
        <fullName evidence="6">Uncharacterized protein</fullName>
    </submittedName>
</protein>
<gene>
    <name evidence="6" type="ORF">BD324DRAFT_48356</name>
</gene>
<feature type="region of interest" description="Disordered" evidence="5">
    <location>
        <begin position="218"/>
        <end position="244"/>
    </location>
</feature>
<evidence type="ECO:0000313" key="7">
    <source>
        <dbReference type="Proteomes" id="UP000193218"/>
    </source>
</evidence>
<evidence type="ECO:0000256" key="5">
    <source>
        <dbReference type="SAM" id="MobiDB-lite"/>
    </source>
</evidence>
<dbReference type="STRING" id="4999.A0A1Y1UT53"/>
<organism evidence="6 7">
    <name type="scientific">Kockovaella imperatae</name>
    <dbReference type="NCBI Taxonomy" id="4999"/>
    <lineage>
        <taxon>Eukaryota</taxon>
        <taxon>Fungi</taxon>
        <taxon>Dikarya</taxon>
        <taxon>Basidiomycota</taxon>
        <taxon>Agaricomycotina</taxon>
        <taxon>Tremellomycetes</taxon>
        <taxon>Tremellales</taxon>
        <taxon>Cuniculitremaceae</taxon>
        <taxon>Kockovaella</taxon>
    </lineage>
</organism>
<accession>A0A1Y1UT53</accession>
<evidence type="ECO:0000313" key="6">
    <source>
        <dbReference type="EMBL" id="ORX41191.1"/>
    </source>
</evidence>
<dbReference type="SUPFAM" id="SSF161111">
    <property type="entry name" value="Cation efflux protein transmembrane domain-like"/>
    <property type="match status" value="1"/>
</dbReference>
<proteinExistence type="predicted"/>
<keyword evidence="4" id="KW-0472">Membrane</keyword>
<sequence length="579" mass="61816">MFQEDDYLAEMASPSSSSVAETILPTPDQPYSSRRSSLASPQVMDPAHHDDGDRDTCCPPDDSVAKDRQDVNASTSPASSAKPQPIISVDRAQRPFSTSTSMSNRSIRNASNPNPRAPPPPPILLRRPTDIDSAHVEDIPLRTGSSGGAGSPSRSNARGLNIAGLAPVLDGSVEPETREEQDALHALPVVLPSPRRPFFAGADNHGAPKSPAWQSFEVAQSRAPASPNKGRRQSTELPFSPLGPNANVLNLPANPLTPSRFDPTPQHGIHARNMSLFFPTPGQPSSDKLSVPPTPNFASAEGTAVMQAPHAGSKHKMPFGGSGEWTFGRAGGGTATGTQETSRSKRRGHHHKHSLSHNFFSFLDPTQTNPALARSPSPAVPSPRVLDTPQPVPMPMLATPHLLPGSPTLIPLPPSKNNPKRQLLMSLSAMECLIGAALWIEAWRSVRRPYGFARLTALLYFTQSLFLVFAAVYIAKESLESVVLGADAHEHGHTEISEGADRPFPRLLLLVAACTTSFAGSYLGNHQKLVDAVGPLFLPYRYMTSLLVKKGPTFLGNPFSVTTTGMCSVALLGSVIVPS</sequence>
<comment type="subcellular location">
    <subcellularLocation>
        <location evidence="1">Membrane</location>
        <topology evidence="1">Multi-pass membrane protein</topology>
    </subcellularLocation>
</comment>
<feature type="compositionally biased region" description="Polar residues" evidence="5">
    <location>
        <begin position="29"/>
        <end position="40"/>
    </location>
</feature>
<keyword evidence="2" id="KW-0812">Transmembrane</keyword>
<feature type="region of interest" description="Disordered" evidence="5">
    <location>
        <begin position="1"/>
        <end position="158"/>
    </location>
</feature>
<feature type="compositionally biased region" description="Basic and acidic residues" evidence="5">
    <location>
        <begin position="127"/>
        <end position="140"/>
    </location>
</feature>
<dbReference type="InterPro" id="IPR027469">
    <property type="entry name" value="Cation_efflux_TMD_sf"/>
</dbReference>
<reference evidence="6 7" key="1">
    <citation type="submission" date="2017-03" db="EMBL/GenBank/DDBJ databases">
        <title>Widespread Adenine N6-methylation of Active Genes in Fungi.</title>
        <authorList>
            <consortium name="DOE Joint Genome Institute"/>
            <person name="Mondo S.J."/>
            <person name="Dannebaum R.O."/>
            <person name="Kuo R.C."/>
            <person name="Louie K.B."/>
            <person name="Bewick A.J."/>
            <person name="Labutti K."/>
            <person name="Haridas S."/>
            <person name="Kuo A."/>
            <person name="Salamov A."/>
            <person name="Ahrendt S.R."/>
            <person name="Lau R."/>
            <person name="Bowen B.P."/>
            <person name="Lipzen A."/>
            <person name="Sullivan W."/>
            <person name="Andreopoulos W.B."/>
            <person name="Clum A."/>
            <person name="Lindquist E."/>
            <person name="Daum C."/>
            <person name="Northen T.R."/>
            <person name="Ramamoorthy G."/>
            <person name="Schmitz R.J."/>
            <person name="Gryganskyi A."/>
            <person name="Culley D."/>
            <person name="Magnuson J."/>
            <person name="James T.Y."/>
            <person name="O'Malley M.A."/>
            <person name="Stajich J.E."/>
            <person name="Spatafora J.W."/>
            <person name="Visel A."/>
            <person name="Grigoriev I.V."/>
        </authorList>
    </citation>
    <scope>NUCLEOTIDE SEQUENCE [LARGE SCALE GENOMIC DNA]</scope>
    <source>
        <strain evidence="6 7">NRRL Y-17943</strain>
    </source>
</reference>
<dbReference type="RefSeq" id="XP_021874870.1">
    <property type="nucleotide sequence ID" value="XM_022012910.1"/>
</dbReference>
<evidence type="ECO:0000256" key="2">
    <source>
        <dbReference type="ARBA" id="ARBA00022692"/>
    </source>
</evidence>
<feature type="region of interest" description="Disordered" evidence="5">
    <location>
        <begin position="323"/>
        <end position="353"/>
    </location>
</feature>
<feature type="compositionally biased region" description="Basic and acidic residues" evidence="5">
    <location>
        <begin position="46"/>
        <end position="56"/>
    </location>
</feature>
<keyword evidence="7" id="KW-1185">Reference proteome</keyword>
<evidence type="ECO:0000256" key="4">
    <source>
        <dbReference type="ARBA" id="ARBA00023136"/>
    </source>
</evidence>
<evidence type="ECO:0000256" key="3">
    <source>
        <dbReference type="ARBA" id="ARBA00022989"/>
    </source>
</evidence>
<feature type="compositionally biased region" description="Polar residues" evidence="5">
    <location>
        <begin position="71"/>
        <end position="82"/>
    </location>
</feature>
<dbReference type="Proteomes" id="UP000193218">
    <property type="component" value="Unassembled WGS sequence"/>
</dbReference>
<dbReference type="AlphaFoldDB" id="A0A1Y1UT53"/>
<dbReference type="OrthoDB" id="5382797at2759"/>
<comment type="caution">
    <text evidence="6">The sequence shown here is derived from an EMBL/GenBank/DDBJ whole genome shotgun (WGS) entry which is preliminary data.</text>
</comment>
<name>A0A1Y1UT53_9TREE</name>
<keyword evidence="3" id="KW-1133">Transmembrane helix</keyword>
<feature type="compositionally biased region" description="Polar residues" evidence="5">
    <location>
        <begin position="95"/>
        <end position="106"/>
    </location>
</feature>
<dbReference type="GeneID" id="33554718"/>
<feature type="compositionally biased region" description="Basic residues" evidence="5">
    <location>
        <begin position="344"/>
        <end position="353"/>
    </location>
</feature>
<evidence type="ECO:0000256" key="1">
    <source>
        <dbReference type="ARBA" id="ARBA00004141"/>
    </source>
</evidence>
<dbReference type="EMBL" id="NBSH01000001">
    <property type="protein sequence ID" value="ORX41191.1"/>
    <property type="molecule type" value="Genomic_DNA"/>
</dbReference>
<dbReference type="InParanoid" id="A0A1Y1UT53"/>
<dbReference type="GO" id="GO:0016020">
    <property type="term" value="C:membrane"/>
    <property type="evidence" value="ECO:0007669"/>
    <property type="project" value="UniProtKB-SubCell"/>
</dbReference>